<keyword evidence="1" id="KW-0812">Transmembrane</keyword>
<reference evidence="4" key="1">
    <citation type="journal article" date="2014" name="Int. J. Syst. Evol. Microbiol.">
        <title>Complete genome sequence of Corynebacterium casei LMG S-19264T (=DSM 44701T), isolated from a smear-ripened cheese.</title>
        <authorList>
            <consortium name="US DOE Joint Genome Institute (JGI-PGF)"/>
            <person name="Walter F."/>
            <person name="Albersmeier A."/>
            <person name="Kalinowski J."/>
            <person name="Ruckert C."/>
        </authorList>
    </citation>
    <scope>NUCLEOTIDE SEQUENCE</scope>
    <source>
        <strain evidence="4">CGMCC 1.12997</strain>
    </source>
</reference>
<feature type="chain" id="PRO_5037802424" description="Ice-binding protein C-terminal domain-containing protein" evidence="2">
    <location>
        <begin position="25"/>
        <end position="185"/>
    </location>
</feature>
<evidence type="ECO:0000256" key="1">
    <source>
        <dbReference type="SAM" id="Phobius"/>
    </source>
</evidence>
<gene>
    <name evidence="4" type="ORF">GCM10011585_32080</name>
</gene>
<dbReference type="Pfam" id="PF07589">
    <property type="entry name" value="PEP-CTERM"/>
    <property type="match status" value="1"/>
</dbReference>
<protein>
    <recommendedName>
        <fullName evidence="3">Ice-binding protein C-terminal domain-containing protein</fullName>
    </recommendedName>
</protein>
<keyword evidence="5" id="KW-1185">Reference proteome</keyword>
<accession>A0A917MAQ7</accession>
<evidence type="ECO:0000313" key="5">
    <source>
        <dbReference type="Proteomes" id="UP000647241"/>
    </source>
</evidence>
<keyword evidence="2" id="KW-0732">Signal</keyword>
<organism evidence="4 5">
    <name type="scientific">Edaphobacter dinghuensis</name>
    <dbReference type="NCBI Taxonomy" id="1560005"/>
    <lineage>
        <taxon>Bacteria</taxon>
        <taxon>Pseudomonadati</taxon>
        <taxon>Acidobacteriota</taxon>
        <taxon>Terriglobia</taxon>
        <taxon>Terriglobales</taxon>
        <taxon>Acidobacteriaceae</taxon>
        <taxon>Edaphobacter</taxon>
    </lineage>
</organism>
<name>A0A917MAQ7_9BACT</name>
<reference evidence="4" key="2">
    <citation type="submission" date="2020-09" db="EMBL/GenBank/DDBJ databases">
        <authorList>
            <person name="Sun Q."/>
            <person name="Zhou Y."/>
        </authorList>
    </citation>
    <scope>NUCLEOTIDE SEQUENCE</scope>
    <source>
        <strain evidence="4">CGMCC 1.12997</strain>
    </source>
</reference>
<dbReference type="InterPro" id="IPR013424">
    <property type="entry name" value="Ice-binding_C"/>
</dbReference>
<feature type="transmembrane region" description="Helical" evidence="1">
    <location>
        <begin position="150"/>
        <end position="167"/>
    </location>
</feature>
<proteinExistence type="predicted"/>
<evidence type="ECO:0000313" key="4">
    <source>
        <dbReference type="EMBL" id="GGG85753.1"/>
    </source>
</evidence>
<dbReference type="RefSeq" id="WP_188555155.1">
    <property type="nucleotide sequence ID" value="NZ_BMGT01000003.1"/>
</dbReference>
<evidence type="ECO:0000256" key="2">
    <source>
        <dbReference type="SAM" id="SignalP"/>
    </source>
</evidence>
<feature type="signal peptide" evidence="2">
    <location>
        <begin position="1"/>
        <end position="24"/>
    </location>
</feature>
<keyword evidence="1" id="KW-1133">Transmembrane helix</keyword>
<comment type="caution">
    <text evidence="4">The sequence shown here is derived from an EMBL/GenBank/DDBJ whole genome shotgun (WGS) entry which is preliminary data.</text>
</comment>
<dbReference type="Proteomes" id="UP000647241">
    <property type="component" value="Unassembled WGS sequence"/>
</dbReference>
<dbReference type="EMBL" id="BMGT01000003">
    <property type="protein sequence ID" value="GGG85753.1"/>
    <property type="molecule type" value="Genomic_DNA"/>
</dbReference>
<evidence type="ECO:0000259" key="3">
    <source>
        <dbReference type="Pfam" id="PF07589"/>
    </source>
</evidence>
<keyword evidence="1" id="KW-0472">Membrane</keyword>
<feature type="domain" description="Ice-binding protein C-terminal" evidence="3">
    <location>
        <begin position="144"/>
        <end position="163"/>
    </location>
</feature>
<dbReference type="NCBIfam" id="TIGR02595">
    <property type="entry name" value="PEP_CTERM"/>
    <property type="match status" value="1"/>
</dbReference>
<dbReference type="AlphaFoldDB" id="A0A917MAQ7"/>
<sequence>MKKATFTLSTLLALLLVFGASAFADTLNLSLTDPIQSGAPGSTVSFMATASAPITNGATLYLNSDSFNVDSPLTLDDSGFLLNFPFTLDPGDSFNGLLFSVEIPAGAALTTYNGFFSILGGADGNASDILSTVSFQVNAVAASAVPEPSSIFLLATGALGMVFLFGGRSDRESTFARVFPSSRQL</sequence>